<dbReference type="Proteomes" id="UP000324133">
    <property type="component" value="Unassembled WGS sequence"/>
</dbReference>
<name>A0A5B6TCQ0_9BACT</name>
<evidence type="ECO:0000313" key="1">
    <source>
        <dbReference type="EMBL" id="KAA3436759.1"/>
    </source>
</evidence>
<evidence type="ECO:0000313" key="2">
    <source>
        <dbReference type="Proteomes" id="UP000324133"/>
    </source>
</evidence>
<accession>A0A5B6TCQ0</accession>
<dbReference type="AlphaFoldDB" id="A0A5B6TCQ0"/>
<keyword evidence="2" id="KW-1185">Reference proteome</keyword>
<dbReference type="OrthoDB" id="678413at2"/>
<sequence>MPKLRYQYSKFILLLLMVIGCTPSYSQKFESDTYSKEELIKLNQTYIKVLREHRSKAAGMEVVVKFDTATMYTAHAFAYKLKAEGRIGHPPSNIINKYGVAEICQGLSADALKYYRDRNYEALARYVYMVFSFSPGHAKIQRSSKYLYIGVGCNNHAFVARLRDSPMPKELAESEKQKLSMHNF</sequence>
<organism evidence="1 2">
    <name type="scientific">Rufibacter hautae</name>
    <dbReference type="NCBI Taxonomy" id="2595005"/>
    <lineage>
        <taxon>Bacteria</taxon>
        <taxon>Pseudomonadati</taxon>
        <taxon>Bacteroidota</taxon>
        <taxon>Cytophagia</taxon>
        <taxon>Cytophagales</taxon>
        <taxon>Hymenobacteraceae</taxon>
        <taxon>Rufibacter</taxon>
    </lineage>
</organism>
<comment type="caution">
    <text evidence="1">The sequence shown here is derived from an EMBL/GenBank/DDBJ whole genome shotgun (WGS) entry which is preliminary data.</text>
</comment>
<reference evidence="1 2" key="1">
    <citation type="submission" date="2019-07" db="EMBL/GenBank/DDBJ databases">
        <title>Rufibacter sp. nov., isolated from lake sediment.</title>
        <authorList>
            <person name="Qu J.-H."/>
        </authorList>
    </citation>
    <scope>NUCLEOTIDE SEQUENCE [LARGE SCALE GENOMIC DNA]</scope>
    <source>
        <strain evidence="1 2">NBS58-1</strain>
    </source>
</reference>
<gene>
    <name evidence="1" type="ORF">FOA19_20490</name>
</gene>
<evidence type="ECO:0008006" key="3">
    <source>
        <dbReference type="Google" id="ProtNLM"/>
    </source>
</evidence>
<dbReference type="EMBL" id="VKKY01000003">
    <property type="protein sequence ID" value="KAA3436759.1"/>
    <property type="molecule type" value="Genomic_DNA"/>
</dbReference>
<protein>
    <recommendedName>
        <fullName evidence="3">CAP domain-containing protein</fullName>
    </recommendedName>
</protein>
<proteinExistence type="predicted"/>
<dbReference type="RefSeq" id="WP_149092698.1">
    <property type="nucleotide sequence ID" value="NZ_VKKY01000003.1"/>
</dbReference>
<dbReference type="PROSITE" id="PS51257">
    <property type="entry name" value="PROKAR_LIPOPROTEIN"/>
    <property type="match status" value="1"/>
</dbReference>